<evidence type="ECO:0000256" key="4">
    <source>
        <dbReference type="ARBA" id="ARBA00022989"/>
    </source>
</evidence>
<evidence type="ECO:0000256" key="7">
    <source>
        <dbReference type="SAM" id="Phobius"/>
    </source>
</evidence>
<evidence type="ECO:0000313" key="10">
    <source>
        <dbReference type="Proteomes" id="UP000184327"/>
    </source>
</evidence>
<feature type="transmembrane region" description="Helical" evidence="7">
    <location>
        <begin position="276"/>
        <end position="296"/>
    </location>
</feature>
<feature type="transmembrane region" description="Helical" evidence="7">
    <location>
        <begin position="438"/>
        <end position="462"/>
    </location>
</feature>
<feature type="transmembrane region" description="Helical" evidence="7">
    <location>
        <begin position="414"/>
        <end position="432"/>
    </location>
</feature>
<dbReference type="Pfam" id="PF02687">
    <property type="entry name" value="FtsX"/>
    <property type="match status" value="2"/>
</dbReference>
<reference evidence="9 10" key="1">
    <citation type="submission" date="2016-11" db="EMBL/GenBank/DDBJ databases">
        <authorList>
            <person name="Jaros S."/>
            <person name="Januszkiewicz K."/>
            <person name="Wedrychowicz H."/>
        </authorList>
    </citation>
    <scope>NUCLEOTIDE SEQUENCE [LARGE SCALE GENOMIC DNA]</scope>
    <source>
        <strain evidence="9 10">DSM 16112</strain>
    </source>
</reference>
<dbReference type="InterPro" id="IPR003838">
    <property type="entry name" value="ABC3_permease_C"/>
</dbReference>
<evidence type="ECO:0000256" key="6">
    <source>
        <dbReference type="SAM" id="MobiDB-lite"/>
    </source>
</evidence>
<dbReference type="PANTHER" id="PTHR30287">
    <property type="entry name" value="MEMBRANE COMPONENT OF PREDICTED ABC SUPERFAMILY METABOLITE UPTAKE TRANSPORTER"/>
    <property type="match status" value="1"/>
</dbReference>
<keyword evidence="10" id="KW-1185">Reference proteome</keyword>
<feature type="transmembrane region" description="Helical" evidence="7">
    <location>
        <begin position="726"/>
        <end position="745"/>
    </location>
</feature>
<dbReference type="Proteomes" id="UP000184327">
    <property type="component" value="Unassembled WGS sequence"/>
</dbReference>
<feature type="region of interest" description="Disordered" evidence="6">
    <location>
        <begin position="125"/>
        <end position="152"/>
    </location>
</feature>
<comment type="subcellular location">
    <subcellularLocation>
        <location evidence="1">Cell membrane</location>
        <topology evidence="1">Multi-pass membrane protein</topology>
    </subcellularLocation>
</comment>
<dbReference type="STRING" id="1122156.SAMN02745117_00614"/>
<keyword evidence="4 7" id="KW-1133">Transmembrane helix</keyword>
<feature type="transmembrane region" description="Helical" evidence="7">
    <location>
        <begin position="483"/>
        <end position="509"/>
    </location>
</feature>
<dbReference type="OrthoDB" id="5292592at2"/>
<dbReference type="GO" id="GO:0005886">
    <property type="term" value="C:plasma membrane"/>
    <property type="evidence" value="ECO:0007669"/>
    <property type="project" value="UniProtKB-SubCell"/>
</dbReference>
<name>A0A1M4V7S9_9BURK</name>
<gene>
    <name evidence="9" type="ORF">SAMN02745117_00614</name>
</gene>
<keyword evidence="3 7" id="KW-0812">Transmembrane</keyword>
<accession>A0A1M4V7S9</accession>
<feature type="transmembrane region" description="Helical" evidence="7">
    <location>
        <begin position="775"/>
        <end position="798"/>
    </location>
</feature>
<evidence type="ECO:0000256" key="2">
    <source>
        <dbReference type="ARBA" id="ARBA00022475"/>
    </source>
</evidence>
<proteinExistence type="predicted"/>
<evidence type="ECO:0000259" key="8">
    <source>
        <dbReference type="Pfam" id="PF02687"/>
    </source>
</evidence>
<dbReference type="InterPro" id="IPR038766">
    <property type="entry name" value="Membrane_comp_ABC_pdt"/>
</dbReference>
<feature type="domain" description="ABC3 transporter permease C-terminal" evidence="8">
    <location>
        <begin position="726"/>
        <end position="839"/>
    </location>
</feature>
<evidence type="ECO:0000256" key="1">
    <source>
        <dbReference type="ARBA" id="ARBA00004651"/>
    </source>
</evidence>
<feature type="transmembrane region" description="Helical" evidence="7">
    <location>
        <begin position="367"/>
        <end position="393"/>
    </location>
</feature>
<feature type="compositionally biased region" description="Polar residues" evidence="6">
    <location>
        <begin position="134"/>
        <end position="143"/>
    </location>
</feature>
<evidence type="ECO:0000256" key="5">
    <source>
        <dbReference type="ARBA" id="ARBA00023136"/>
    </source>
</evidence>
<keyword evidence="5 7" id="KW-0472">Membrane</keyword>
<organism evidence="9 10">
    <name type="scientific">Lampropedia hyalina DSM 16112</name>
    <dbReference type="NCBI Taxonomy" id="1122156"/>
    <lineage>
        <taxon>Bacteria</taxon>
        <taxon>Pseudomonadati</taxon>
        <taxon>Pseudomonadota</taxon>
        <taxon>Betaproteobacteria</taxon>
        <taxon>Burkholderiales</taxon>
        <taxon>Comamonadaceae</taxon>
        <taxon>Lampropedia</taxon>
    </lineage>
</organism>
<dbReference type="AlphaFoldDB" id="A0A1M4V7S9"/>
<evidence type="ECO:0000256" key="3">
    <source>
        <dbReference type="ARBA" id="ARBA00022692"/>
    </source>
</evidence>
<feature type="transmembrane region" description="Helical" evidence="7">
    <location>
        <begin position="20"/>
        <end position="44"/>
    </location>
</feature>
<feature type="transmembrane region" description="Helical" evidence="7">
    <location>
        <begin position="333"/>
        <end position="355"/>
    </location>
</feature>
<sequence length="849" mass="90905">MASPPILSLGWRNLRRDLRAGELTVLLLAVTLAVAALTAVGFFADRLQGGLSRDARQLLAGDAVLASDHGIPPAYRQQADRLGLQTAVTVVFPTMARADDAQGGASRLVSLKAVEPAYPLRGAVRTSDHWNPDMDTSTLTASGRDTPGGPAQGEVWADAALLAGLEIALGDTLHLGDAALRLTRIITLEADRGTGFMSFSPRVMLHMDDLPATGLVQPASRLNWRLLVAGDDASVQQFTDALQRQWDGQPERGMRLMTLESGSPQMQRTIDRAEGFLRLVALLTALLCAVGVALAARSFAQRHLDGAALLRVLGLSQRAIIGSYALEFALAGLGASLAGVAIGFALHHVFIALLANLLQVALPAASFWPVLLGLGMGLTLLLAFGLAPVLQLAQVPPLRVLRRDLGELKPASRGVIAAGVGGFAVLLLVISADWRLGGIAVGGFAVAVLVFAALAALGIRLLRTLVNEATAPRPLVLATRQMAARPVFAIVQVSSLAVGLLALVLLILLRTDLVSSWQQATPADANNRFVINIQPDQATDFQTALQQAGVHDYQWYPMIRGRLSHINGKPVSGSDYEDSDARRQVEREFNLSHAAQLPRDNEITAGRWTAEEAQGLSMEAEIAERLRVGLGDELTFQIGGLEHRATVTSLRKVDWGSMNANFFVIYPVGQMPELPVTYLAAYRAPDHASFDNALVRQFPNITNVDMTATLAQIQRVLAQVVRAVEFLFAFALAAGLVVLFAAVTATREERAREYAIMRALGASRRLLARVQRTELAGIGALAGLLASSVAMLIGWALAHYVFDFPWTAAWWTPMAGASAGALLALAAGWWGLREVLHRPVNETLRRAAA</sequence>
<dbReference type="PANTHER" id="PTHR30287:SF1">
    <property type="entry name" value="INNER MEMBRANE PROTEIN"/>
    <property type="match status" value="1"/>
</dbReference>
<evidence type="ECO:0000313" key="9">
    <source>
        <dbReference type="EMBL" id="SHE64982.1"/>
    </source>
</evidence>
<dbReference type="EMBL" id="FQUZ01000005">
    <property type="protein sequence ID" value="SHE64982.1"/>
    <property type="molecule type" value="Genomic_DNA"/>
</dbReference>
<keyword evidence="2" id="KW-1003">Cell membrane</keyword>
<protein>
    <submittedName>
        <fullName evidence="9">Putative ABC transport system permease protein</fullName>
    </submittedName>
</protein>
<feature type="domain" description="ABC3 transporter permease C-terminal" evidence="8">
    <location>
        <begin position="279"/>
        <end position="397"/>
    </location>
</feature>
<feature type="transmembrane region" description="Helical" evidence="7">
    <location>
        <begin position="810"/>
        <end position="832"/>
    </location>
</feature>
<dbReference type="RefSeq" id="WP_073354560.1">
    <property type="nucleotide sequence ID" value="NZ_FQUZ01000005.1"/>
</dbReference>